<dbReference type="InterPro" id="IPR000326">
    <property type="entry name" value="PAP2/HPO"/>
</dbReference>
<keyword evidence="4" id="KW-1185">Reference proteome</keyword>
<comment type="caution">
    <text evidence="3">The sequence shown here is derived from an EMBL/GenBank/DDBJ whole genome shotgun (WGS) entry which is preliminary data.</text>
</comment>
<dbReference type="PANTHER" id="PTHR34599">
    <property type="entry name" value="PEROXIDASE-RELATED"/>
    <property type="match status" value="1"/>
</dbReference>
<evidence type="ECO:0000313" key="3">
    <source>
        <dbReference type="EMBL" id="NKE59898.1"/>
    </source>
</evidence>
<protein>
    <submittedName>
        <fullName evidence="3">Vanadium-dependent haloperoxidase</fullName>
    </submittedName>
</protein>
<gene>
    <name evidence="3" type="ORF">FXN61_25070</name>
</gene>
<dbReference type="SUPFAM" id="SSF48317">
    <property type="entry name" value="Acid phosphatase/Vanadium-dependent haloperoxidase"/>
    <property type="match status" value="1"/>
</dbReference>
<feature type="domain" description="Phosphatidic acid phosphatase type 2/haloperoxidase" evidence="2">
    <location>
        <begin position="269"/>
        <end position="409"/>
    </location>
</feature>
<evidence type="ECO:0000259" key="2">
    <source>
        <dbReference type="Pfam" id="PF01569"/>
    </source>
</evidence>
<sequence>MGGEVVKEIVLALVLGLAGAGLSAPADAEPRPDSVRVWNELALAAVRATRATDADAARTYAMLNVAIYDAVNGLASPARTHALIPGPGPSGADPRAAAVAAAHTVLVRLDPDRADGYDTQLRADLAGLRPGHQRDAGVRWGREVGHRVVASRAHDGSTPVQSQPAGSGPGVFRAEWSGVQYRDVRPFAVNNPAVYLPGPPPALDSLDYAAAFAEVALLGDAGTPAPDKLATFQFWSVPAGTGQPAGEWVKIALTVSHDLPLPTSARLMALLTMALADTTVPTVGTKFTHRHWRPATAIREADTDGNPLTQPNPDWAPRAGSTGGTPEYPSGHSSYSGAAAAVLAGFFCADNIRFMHTTDTAPGGQARTYPSFSAAAAEAGRSRVFGGQHFEFSNQAGLAIGRNVATEVLATRLLKRTGPTHHGNCPL</sequence>
<dbReference type="PANTHER" id="PTHR34599:SF1">
    <property type="entry name" value="PHOSPHATIDIC ACID PHOSPHATASE TYPE 2_HALOPEROXIDASE DOMAIN-CONTAINING PROTEIN"/>
    <property type="match status" value="1"/>
</dbReference>
<name>A0ABX1FLM0_9PSEU</name>
<dbReference type="InterPro" id="IPR036938">
    <property type="entry name" value="PAP2/HPO_sf"/>
</dbReference>
<dbReference type="EMBL" id="VSRL01000099">
    <property type="protein sequence ID" value="NKE59898.1"/>
    <property type="molecule type" value="Genomic_DNA"/>
</dbReference>
<dbReference type="CDD" id="cd03398">
    <property type="entry name" value="PAP2_haloperoxidase"/>
    <property type="match status" value="1"/>
</dbReference>
<proteinExistence type="predicted"/>
<dbReference type="Gene3D" id="1.10.606.20">
    <property type="match status" value="1"/>
</dbReference>
<feature type="region of interest" description="Disordered" evidence="1">
    <location>
        <begin position="299"/>
        <end position="331"/>
    </location>
</feature>
<dbReference type="InterPro" id="IPR052559">
    <property type="entry name" value="V-haloperoxidase"/>
</dbReference>
<dbReference type="Proteomes" id="UP001515943">
    <property type="component" value="Unassembled WGS sequence"/>
</dbReference>
<evidence type="ECO:0000313" key="4">
    <source>
        <dbReference type="Proteomes" id="UP001515943"/>
    </source>
</evidence>
<reference evidence="3 4" key="1">
    <citation type="submission" date="2019-08" db="EMBL/GenBank/DDBJ databases">
        <title>Lentzea from Indian Himalayas.</title>
        <authorList>
            <person name="Mandal S."/>
            <person name="Mallick Gupta A."/>
            <person name="Maiti P.K."/>
            <person name="Sarkar J."/>
            <person name="Mandal S."/>
        </authorList>
    </citation>
    <scope>NUCLEOTIDE SEQUENCE [LARGE SCALE GENOMIC DNA]</scope>
    <source>
        <strain evidence="3 4">PSKA42</strain>
    </source>
</reference>
<dbReference type="Pfam" id="PF01569">
    <property type="entry name" value="PAP2"/>
    <property type="match status" value="1"/>
</dbReference>
<evidence type="ECO:0000256" key="1">
    <source>
        <dbReference type="SAM" id="MobiDB-lite"/>
    </source>
</evidence>
<organism evidence="3 4">
    <name type="scientific">Lentzea indica</name>
    <dbReference type="NCBI Taxonomy" id="2604800"/>
    <lineage>
        <taxon>Bacteria</taxon>
        <taxon>Bacillati</taxon>
        <taxon>Actinomycetota</taxon>
        <taxon>Actinomycetes</taxon>
        <taxon>Pseudonocardiales</taxon>
        <taxon>Pseudonocardiaceae</taxon>
        <taxon>Lentzea</taxon>
    </lineage>
</organism>
<accession>A0ABX1FLM0</accession>